<evidence type="ECO:0000256" key="2">
    <source>
        <dbReference type="SAM" id="SignalP"/>
    </source>
</evidence>
<feature type="compositionally biased region" description="Basic and acidic residues" evidence="1">
    <location>
        <begin position="299"/>
        <end position="338"/>
    </location>
</feature>
<accession>A0A229UJH4</accession>
<feature type="compositionally biased region" description="Low complexity" evidence="1">
    <location>
        <begin position="116"/>
        <end position="139"/>
    </location>
</feature>
<keyword evidence="4" id="KW-1185">Reference proteome</keyword>
<sequence length="338" mass="35347">MRKKIAWLVAVCLGVGFISYAAFGFDNNTVSAELSQQAKGSFVRADDNGKKLVVSVDGKETVYPASSTIWVYRDMQKSDLSQLKAGDSLEIILNSKDQAAYVKAVSASADTAVNPQGASGAPARQSQQPASGAAASEQAQAGTNALSAGAVAGTAAAGSSTGREASAGGAPTPASGSTAAGAAPAWEKLSVEWKSRELDLRVKQSDSGSKTDSELYLKRNDRSVIHLNGEAAAAMIQLLLKGLPADHAAFEKALKQKIATEFQLKDTTPEWKLDVKWKAAPASVSNATVVSPNPQGKAKGLDKDKEKETAGDKNKDKSKEDDKGKGKEKPHKNDGDDE</sequence>
<feature type="region of interest" description="Disordered" evidence="1">
    <location>
        <begin position="282"/>
        <end position="338"/>
    </location>
</feature>
<comment type="caution">
    <text evidence="3">The sequence shown here is derived from an EMBL/GenBank/DDBJ whole genome shotgun (WGS) entry which is preliminary data.</text>
</comment>
<name>A0A229UJH4_9BACL</name>
<feature type="region of interest" description="Disordered" evidence="1">
    <location>
        <begin position="159"/>
        <end position="183"/>
    </location>
</feature>
<evidence type="ECO:0008006" key="5">
    <source>
        <dbReference type="Google" id="ProtNLM"/>
    </source>
</evidence>
<feature type="compositionally biased region" description="Polar residues" evidence="1">
    <location>
        <begin position="283"/>
        <end position="294"/>
    </location>
</feature>
<evidence type="ECO:0000256" key="1">
    <source>
        <dbReference type="SAM" id="MobiDB-lite"/>
    </source>
</evidence>
<dbReference type="AlphaFoldDB" id="A0A229UJH4"/>
<feature type="chain" id="PRO_5012556604" description="DUF4340 domain-containing protein" evidence="2">
    <location>
        <begin position="22"/>
        <end position="338"/>
    </location>
</feature>
<dbReference type="OrthoDB" id="2603943at2"/>
<dbReference type="RefSeq" id="WP_094017575.1">
    <property type="nucleotide sequence ID" value="NZ_NMQW01000043.1"/>
</dbReference>
<organism evidence="3 4">
    <name type="scientific">Paenibacillus rigui</name>
    <dbReference type="NCBI Taxonomy" id="554312"/>
    <lineage>
        <taxon>Bacteria</taxon>
        <taxon>Bacillati</taxon>
        <taxon>Bacillota</taxon>
        <taxon>Bacilli</taxon>
        <taxon>Bacillales</taxon>
        <taxon>Paenibacillaceae</taxon>
        <taxon>Paenibacillus</taxon>
    </lineage>
</organism>
<keyword evidence="2" id="KW-0732">Signal</keyword>
<proteinExistence type="predicted"/>
<evidence type="ECO:0000313" key="3">
    <source>
        <dbReference type="EMBL" id="OXM83533.1"/>
    </source>
</evidence>
<evidence type="ECO:0000313" key="4">
    <source>
        <dbReference type="Proteomes" id="UP000215509"/>
    </source>
</evidence>
<reference evidence="3 4" key="1">
    <citation type="submission" date="2017-07" db="EMBL/GenBank/DDBJ databases">
        <title>Genome sequencing and assembly of Paenibacillus rigui.</title>
        <authorList>
            <person name="Mayilraj S."/>
        </authorList>
    </citation>
    <scope>NUCLEOTIDE SEQUENCE [LARGE SCALE GENOMIC DNA]</scope>
    <source>
        <strain evidence="3 4">JCM 16352</strain>
    </source>
</reference>
<dbReference type="EMBL" id="NMQW01000043">
    <property type="protein sequence ID" value="OXM83533.1"/>
    <property type="molecule type" value="Genomic_DNA"/>
</dbReference>
<protein>
    <recommendedName>
        <fullName evidence="5">DUF4340 domain-containing protein</fullName>
    </recommendedName>
</protein>
<feature type="signal peptide" evidence="2">
    <location>
        <begin position="1"/>
        <end position="21"/>
    </location>
</feature>
<feature type="region of interest" description="Disordered" evidence="1">
    <location>
        <begin position="113"/>
        <end position="139"/>
    </location>
</feature>
<dbReference type="Proteomes" id="UP000215509">
    <property type="component" value="Unassembled WGS sequence"/>
</dbReference>
<gene>
    <name evidence="3" type="ORF">CF651_24790</name>
</gene>